<evidence type="ECO:0000313" key="3">
    <source>
        <dbReference type="Proteomes" id="UP000250744"/>
    </source>
</evidence>
<evidence type="ECO:0000259" key="1">
    <source>
        <dbReference type="PROSITE" id="PS50075"/>
    </source>
</evidence>
<dbReference type="OrthoDB" id="9804551at2"/>
<dbReference type="PROSITE" id="PS50075">
    <property type="entry name" value="CARRIER"/>
    <property type="match status" value="1"/>
</dbReference>
<comment type="caution">
    <text evidence="2">The sequence shown here is derived from an EMBL/GenBank/DDBJ whole genome shotgun (WGS) entry which is preliminary data.</text>
</comment>
<gene>
    <name evidence="2" type="ORF">DN062_02620</name>
</gene>
<feature type="domain" description="Carrier" evidence="1">
    <location>
        <begin position="1"/>
        <end position="84"/>
    </location>
</feature>
<name>A0A364NQ93_9GAMM</name>
<dbReference type="InterPro" id="IPR009081">
    <property type="entry name" value="PP-bd_ACP"/>
</dbReference>
<protein>
    <recommendedName>
        <fullName evidence="1">Carrier domain-containing protein</fullName>
    </recommendedName>
</protein>
<proteinExistence type="predicted"/>
<dbReference type="InterPro" id="IPR036736">
    <property type="entry name" value="ACP-like_sf"/>
</dbReference>
<dbReference type="Gene3D" id="1.10.1200.10">
    <property type="entry name" value="ACP-like"/>
    <property type="match status" value="1"/>
</dbReference>
<evidence type="ECO:0000313" key="2">
    <source>
        <dbReference type="EMBL" id="RAU19180.1"/>
    </source>
</evidence>
<dbReference type="RefSeq" id="WP_112157291.1">
    <property type="nucleotide sequence ID" value="NZ_QKRX01000002.1"/>
</dbReference>
<organism evidence="2 3">
    <name type="scientific">Nitrincola tibetensis</name>
    <dbReference type="NCBI Taxonomy" id="2219697"/>
    <lineage>
        <taxon>Bacteria</taxon>
        <taxon>Pseudomonadati</taxon>
        <taxon>Pseudomonadota</taxon>
        <taxon>Gammaproteobacteria</taxon>
        <taxon>Oceanospirillales</taxon>
        <taxon>Oceanospirillaceae</taxon>
        <taxon>Nitrincola</taxon>
    </lineage>
</organism>
<keyword evidence="3" id="KW-1185">Reference proteome</keyword>
<sequence>MSTQMKVLNTLILLLEQKAVLGTDRTRADIIGNPCFMLSDILDSVDKVEFFLLLENAFNINVPDQDQDLLETFAQVVEYVDKVLCP</sequence>
<accession>A0A364NQ93</accession>
<dbReference type="SUPFAM" id="SSF47336">
    <property type="entry name" value="ACP-like"/>
    <property type="match status" value="1"/>
</dbReference>
<reference evidence="2 3" key="1">
    <citation type="submission" date="2018-06" db="EMBL/GenBank/DDBJ databases">
        <title>Nitrincola tibetense sp. nov., isolated from Lake XuguoCo on Tibetan Plateau.</title>
        <authorList>
            <person name="Xing P."/>
        </authorList>
    </citation>
    <scope>NUCLEOTIDE SEQUENCE [LARGE SCALE GENOMIC DNA]</scope>
    <source>
        <strain evidence="3">xg18</strain>
    </source>
</reference>
<dbReference type="EMBL" id="QKRX01000002">
    <property type="protein sequence ID" value="RAU19180.1"/>
    <property type="molecule type" value="Genomic_DNA"/>
</dbReference>
<dbReference type="Proteomes" id="UP000250744">
    <property type="component" value="Unassembled WGS sequence"/>
</dbReference>
<dbReference type="AlphaFoldDB" id="A0A364NQ93"/>